<dbReference type="Gene3D" id="3.40.50.970">
    <property type="match status" value="2"/>
</dbReference>
<dbReference type="InterPro" id="IPR029035">
    <property type="entry name" value="DHS-like_NAD/FAD-binding_dom"/>
</dbReference>
<evidence type="ECO:0000256" key="3">
    <source>
        <dbReference type="RuleBase" id="RU362132"/>
    </source>
</evidence>
<dbReference type="Gene3D" id="3.40.50.1220">
    <property type="entry name" value="TPP-binding domain"/>
    <property type="match status" value="1"/>
</dbReference>
<dbReference type="InterPro" id="IPR012000">
    <property type="entry name" value="Thiamin_PyroP_enz_cen_dom"/>
</dbReference>
<dbReference type="Pfam" id="PF02776">
    <property type="entry name" value="TPP_enzyme_N"/>
    <property type="match status" value="1"/>
</dbReference>
<dbReference type="InterPro" id="IPR011766">
    <property type="entry name" value="TPP_enzyme_TPP-bd"/>
</dbReference>
<dbReference type="AlphaFoldDB" id="A0A7W9KMH8"/>
<dbReference type="GO" id="GO:0030976">
    <property type="term" value="F:thiamine pyrophosphate binding"/>
    <property type="evidence" value="ECO:0007669"/>
    <property type="project" value="InterPro"/>
</dbReference>
<dbReference type="NCBIfam" id="NF005485">
    <property type="entry name" value="PRK07092.1"/>
    <property type="match status" value="1"/>
</dbReference>
<evidence type="ECO:0000259" key="5">
    <source>
        <dbReference type="Pfam" id="PF02775"/>
    </source>
</evidence>
<feature type="domain" description="Thiamine pyrophosphate enzyme TPP-binding" evidence="5">
    <location>
        <begin position="382"/>
        <end position="516"/>
    </location>
</feature>
<accession>A0A7W9KMH8</accession>
<dbReference type="GO" id="GO:0050695">
    <property type="term" value="F:benzoylformate decarboxylase activity"/>
    <property type="evidence" value="ECO:0007669"/>
    <property type="project" value="UniProtKB-EC"/>
</dbReference>
<name>A0A7W9KMH8_9PSEU</name>
<dbReference type="GO" id="GO:0000287">
    <property type="term" value="F:magnesium ion binding"/>
    <property type="evidence" value="ECO:0007669"/>
    <property type="project" value="InterPro"/>
</dbReference>
<dbReference type="SUPFAM" id="SSF52467">
    <property type="entry name" value="DHS-like NAD/FAD-binding domain"/>
    <property type="match status" value="1"/>
</dbReference>
<comment type="similarity">
    <text evidence="1 3">Belongs to the TPP enzyme family.</text>
</comment>
<evidence type="ECO:0000313" key="8">
    <source>
        <dbReference type="Proteomes" id="UP000585638"/>
    </source>
</evidence>
<evidence type="ECO:0000256" key="1">
    <source>
        <dbReference type="ARBA" id="ARBA00007812"/>
    </source>
</evidence>
<dbReference type="GO" id="GO:0003984">
    <property type="term" value="F:acetolactate synthase activity"/>
    <property type="evidence" value="ECO:0007669"/>
    <property type="project" value="TreeGrafter"/>
</dbReference>
<evidence type="ECO:0000313" key="7">
    <source>
        <dbReference type="EMBL" id="MBB5895271.1"/>
    </source>
</evidence>
<dbReference type="InterPro" id="IPR029061">
    <property type="entry name" value="THDP-binding"/>
</dbReference>
<dbReference type="PANTHER" id="PTHR18968:SF133">
    <property type="entry name" value="BENZOYLFORMATE DECARBOXYLASE"/>
    <property type="match status" value="1"/>
</dbReference>
<organism evidence="7 8">
    <name type="scientific">Kutzneria kofuensis</name>
    <dbReference type="NCBI Taxonomy" id="103725"/>
    <lineage>
        <taxon>Bacteria</taxon>
        <taxon>Bacillati</taxon>
        <taxon>Actinomycetota</taxon>
        <taxon>Actinomycetes</taxon>
        <taxon>Pseudonocardiales</taxon>
        <taxon>Pseudonocardiaceae</taxon>
        <taxon>Kutzneria</taxon>
    </lineage>
</organism>
<dbReference type="RefSeq" id="WP_184867079.1">
    <property type="nucleotide sequence ID" value="NZ_BAAAWY010000024.1"/>
</dbReference>
<dbReference type="CDD" id="cd02002">
    <property type="entry name" value="TPP_BFDC"/>
    <property type="match status" value="1"/>
</dbReference>
<dbReference type="Pfam" id="PF02775">
    <property type="entry name" value="TPP_enzyme_C"/>
    <property type="match status" value="1"/>
</dbReference>
<evidence type="ECO:0000259" key="6">
    <source>
        <dbReference type="Pfam" id="PF02776"/>
    </source>
</evidence>
<dbReference type="EC" id="4.1.1.7" evidence="7"/>
<gene>
    <name evidence="7" type="ORF">BJ998_006467</name>
</gene>
<dbReference type="CDD" id="cd07035">
    <property type="entry name" value="TPP_PYR_POX_like"/>
    <property type="match status" value="1"/>
</dbReference>
<keyword evidence="8" id="KW-1185">Reference proteome</keyword>
<dbReference type="InterPro" id="IPR012001">
    <property type="entry name" value="Thiamin_PyroP_enz_TPP-bd_dom"/>
</dbReference>
<feature type="domain" description="Thiamine pyrophosphate enzyme N-terminal TPP-binding" evidence="6">
    <location>
        <begin position="5"/>
        <end position="105"/>
    </location>
</feature>
<dbReference type="Pfam" id="PF00205">
    <property type="entry name" value="TPP_enzyme_M"/>
    <property type="match status" value="1"/>
</dbReference>
<keyword evidence="2 3" id="KW-0786">Thiamine pyrophosphate</keyword>
<dbReference type="GO" id="GO:0050660">
    <property type="term" value="F:flavin adenine dinucleotide binding"/>
    <property type="evidence" value="ECO:0007669"/>
    <property type="project" value="TreeGrafter"/>
</dbReference>
<proteinExistence type="inferred from homology"/>
<comment type="caution">
    <text evidence="7">The sequence shown here is derived from an EMBL/GenBank/DDBJ whole genome shotgun (WGS) entry which is preliminary data.</text>
</comment>
<evidence type="ECO:0000256" key="2">
    <source>
        <dbReference type="ARBA" id="ARBA00023052"/>
    </source>
</evidence>
<dbReference type="PROSITE" id="PS00187">
    <property type="entry name" value="TPP_ENZYMES"/>
    <property type="match status" value="1"/>
</dbReference>
<dbReference type="PANTHER" id="PTHR18968">
    <property type="entry name" value="THIAMINE PYROPHOSPHATE ENZYMES"/>
    <property type="match status" value="1"/>
</dbReference>
<dbReference type="Proteomes" id="UP000585638">
    <property type="component" value="Unassembled WGS sequence"/>
</dbReference>
<feature type="domain" description="Thiamine pyrophosphate enzyme central" evidence="4">
    <location>
        <begin position="187"/>
        <end position="279"/>
    </location>
</feature>
<protein>
    <submittedName>
        <fullName evidence="7">Benzoylformate decarboxylase</fullName>
        <ecNumber evidence="7">4.1.1.7</ecNumber>
    </submittedName>
</protein>
<dbReference type="EMBL" id="JACHIR010000001">
    <property type="protein sequence ID" value="MBB5895271.1"/>
    <property type="molecule type" value="Genomic_DNA"/>
</dbReference>
<keyword evidence="7" id="KW-0456">Lyase</keyword>
<dbReference type="InterPro" id="IPR000399">
    <property type="entry name" value="TPP-bd_CS"/>
</dbReference>
<sequence>MASVRELTRDLLRSWGCTTVFGNPGSTELPFLADWPDDFRYVLGLHESSVVAMADGYAQFSGRPAVVNLHSSGGVGHGLGSLVTAFRNRSPLLVIAGQQARSLLNGEPFLGAVDAPQFPRPYVKWSAQPARAADVPAALARGLQMATQPPQGPVFVSVPVDDWDQPGVDVPSRPQVTGFGPDPEAIRVIATALDAAERPAIVVGASVDADDAVEDAIELAERTRAAVWASPMSSRCSFPEDHPLFAGFLPPADRQLRQTLRAYDCVLVIGAPAFVYHVETPADGPELPPLHLVHDDPTVLSWAPAGSGLLSTPRRAIRALNELVRETDRPASVERLKPETPAATVPMTGAYVLAAIRRALPADGVIVEEVPSHRNDLREHLPITARGRGFFTIASGVLGYGLPGAVGVSLAAPERPVIAVVGDGSAMYGIQALWTAAKEHASVTFVVLDNAQYAALRSMAESAGVAKAPGVDLGGLDFCALAAGMGCRSRLVERPEELDEALAAAVGASGPTVLHVRVDPGYSPLY</sequence>
<reference evidence="7 8" key="1">
    <citation type="submission" date="2020-08" db="EMBL/GenBank/DDBJ databases">
        <title>Sequencing the genomes of 1000 actinobacteria strains.</title>
        <authorList>
            <person name="Klenk H.-P."/>
        </authorList>
    </citation>
    <scope>NUCLEOTIDE SEQUENCE [LARGE SCALE GENOMIC DNA]</scope>
    <source>
        <strain evidence="7 8">DSM 43851</strain>
    </source>
</reference>
<dbReference type="InterPro" id="IPR045229">
    <property type="entry name" value="TPP_enz"/>
</dbReference>
<evidence type="ECO:0000259" key="4">
    <source>
        <dbReference type="Pfam" id="PF00205"/>
    </source>
</evidence>
<dbReference type="SUPFAM" id="SSF52518">
    <property type="entry name" value="Thiamin diphosphate-binding fold (THDP-binding)"/>
    <property type="match status" value="2"/>
</dbReference>